<organism evidence="8 9">
    <name type="scientific">Achaetomium macrosporum</name>
    <dbReference type="NCBI Taxonomy" id="79813"/>
    <lineage>
        <taxon>Eukaryota</taxon>
        <taxon>Fungi</taxon>
        <taxon>Dikarya</taxon>
        <taxon>Ascomycota</taxon>
        <taxon>Pezizomycotina</taxon>
        <taxon>Sordariomycetes</taxon>
        <taxon>Sordariomycetidae</taxon>
        <taxon>Sordariales</taxon>
        <taxon>Chaetomiaceae</taxon>
        <taxon>Achaetomium</taxon>
    </lineage>
</organism>
<evidence type="ECO:0000256" key="3">
    <source>
        <dbReference type="ARBA" id="ARBA00023125"/>
    </source>
</evidence>
<dbReference type="GO" id="GO:0000978">
    <property type="term" value="F:RNA polymerase II cis-regulatory region sequence-specific DNA binding"/>
    <property type="evidence" value="ECO:0007669"/>
    <property type="project" value="TreeGrafter"/>
</dbReference>
<accession>A0AAN7CFZ7</accession>
<feature type="region of interest" description="Disordered" evidence="6">
    <location>
        <begin position="270"/>
        <end position="435"/>
    </location>
</feature>
<evidence type="ECO:0000313" key="8">
    <source>
        <dbReference type="EMBL" id="KAK4241090.1"/>
    </source>
</evidence>
<dbReference type="Gene3D" id="4.10.280.10">
    <property type="entry name" value="Helix-loop-helix DNA-binding domain"/>
    <property type="match status" value="1"/>
</dbReference>
<dbReference type="PROSITE" id="PS50888">
    <property type="entry name" value="BHLH"/>
    <property type="match status" value="1"/>
</dbReference>
<evidence type="ECO:0000256" key="4">
    <source>
        <dbReference type="ARBA" id="ARBA00023163"/>
    </source>
</evidence>
<dbReference type="EMBL" id="MU860028">
    <property type="protein sequence ID" value="KAK4241090.1"/>
    <property type="molecule type" value="Genomic_DNA"/>
</dbReference>
<evidence type="ECO:0000256" key="1">
    <source>
        <dbReference type="ARBA" id="ARBA00004123"/>
    </source>
</evidence>
<dbReference type="GO" id="GO:0005634">
    <property type="term" value="C:nucleus"/>
    <property type="evidence" value="ECO:0007669"/>
    <property type="project" value="UniProtKB-SubCell"/>
</dbReference>
<dbReference type="AlphaFoldDB" id="A0AAN7CFZ7"/>
<protein>
    <submittedName>
        <fullName evidence="8">Neurogenic locus notch protein 2</fullName>
    </submittedName>
</protein>
<dbReference type="CDD" id="cd11404">
    <property type="entry name" value="bHLHzip_Mlx_like"/>
    <property type="match status" value="1"/>
</dbReference>
<feature type="compositionally biased region" description="Basic and acidic residues" evidence="6">
    <location>
        <begin position="413"/>
        <end position="434"/>
    </location>
</feature>
<reference evidence="8" key="2">
    <citation type="submission" date="2023-05" db="EMBL/GenBank/DDBJ databases">
        <authorList>
            <consortium name="Lawrence Berkeley National Laboratory"/>
            <person name="Steindorff A."/>
            <person name="Hensen N."/>
            <person name="Bonometti L."/>
            <person name="Westerberg I."/>
            <person name="Brannstrom I.O."/>
            <person name="Guillou S."/>
            <person name="Cros-Aarteil S."/>
            <person name="Calhoun S."/>
            <person name="Haridas S."/>
            <person name="Kuo A."/>
            <person name="Mondo S."/>
            <person name="Pangilinan J."/>
            <person name="Riley R."/>
            <person name="Labutti K."/>
            <person name="Andreopoulos B."/>
            <person name="Lipzen A."/>
            <person name="Chen C."/>
            <person name="Yanf M."/>
            <person name="Daum C."/>
            <person name="Ng V."/>
            <person name="Clum A."/>
            <person name="Ohm R."/>
            <person name="Martin F."/>
            <person name="Silar P."/>
            <person name="Natvig D."/>
            <person name="Lalanne C."/>
            <person name="Gautier V."/>
            <person name="Ament-Velasquez S.L."/>
            <person name="Kruys A."/>
            <person name="Hutchinson M.I."/>
            <person name="Powell A.J."/>
            <person name="Barry K."/>
            <person name="Miller A.N."/>
            <person name="Grigoriev I.V."/>
            <person name="Debuchy R."/>
            <person name="Gladieux P."/>
            <person name="Thoren M.H."/>
            <person name="Johannesson H."/>
        </authorList>
    </citation>
    <scope>NUCLEOTIDE SEQUENCE</scope>
    <source>
        <strain evidence="8">CBS 532.94</strain>
    </source>
</reference>
<dbReference type="GO" id="GO:0046983">
    <property type="term" value="F:protein dimerization activity"/>
    <property type="evidence" value="ECO:0007669"/>
    <property type="project" value="InterPro"/>
</dbReference>
<evidence type="ECO:0000256" key="2">
    <source>
        <dbReference type="ARBA" id="ARBA00023015"/>
    </source>
</evidence>
<feature type="compositionally biased region" description="Low complexity" evidence="6">
    <location>
        <begin position="389"/>
        <end position="409"/>
    </location>
</feature>
<dbReference type="InterPro" id="IPR036638">
    <property type="entry name" value="HLH_DNA-bd_sf"/>
</dbReference>
<keyword evidence="9" id="KW-1185">Reference proteome</keyword>
<feature type="domain" description="BHLH" evidence="7">
    <location>
        <begin position="422"/>
        <end position="473"/>
    </location>
</feature>
<feature type="region of interest" description="Disordered" evidence="6">
    <location>
        <begin position="99"/>
        <end position="118"/>
    </location>
</feature>
<proteinExistence type="predicted"/>
<evidence type="ECO:0000256" key="5">
    <source>
        <dbReference type="ARBA" id="ARBA00023242"/>
    </source>
</evidence>
<feature type="compositionally biased region" description="Polar residues" evidence="6">
    <location>
        <begin position="276"/>
        <end position="302"/>
    </location>
</feature>
<dbReference type="Proteomes" id="UP001303760">
    <property type="component" value="Unassembled WGS sequence"/>
</dbReference>
<dbReference type="InterPro" id="IPR011598">
    <property type="entry name" value="bHLH_dom"/>
</dbReference>
<feature type="compositionally biased region" description="Polar residues" evidence="6">
    <location>
        <begin position="332"/>
        <end position="352"/>
    </location>
</feature>
<gene>
    <name evidence="8" type="ORF">C8A03DRAFT_30807</name>
</gene>
<comment type="subcellular location">
    <subcellularLocation>
        <location evidence="1">Nucleus</location>
    </subcellularLocation>
</comment>
<keyword evidence="5" id="KW-0539">Nucleus</keyword>
<comment type="caution">
    <text evidence="8">The sequence shown here is derived from an EMBL/GenBank/DDBJ whole genome shotgun (WGS) entry which is preliminary data.</text>
</comment>
<dbReference type="InterPro" id="IPR052207">
    <property type="entry name" value="Max-like/E-box_TFs"/>
</dbReference>
<reference evidence="8" key="1">
    <citation type="journal article" date="2023" name="Mol. Phylogenet. Evol.">
        <title>Genome-scale phylogeny and comparative genomics of the fungal order Sordariales.</title>
        <authorList>
            <person name="Hensen N."/>
            <person name="Bonometti L."/>
            <person name="Westerberg I."/>
            <person name="Brannstrom I.O."/>
            <person name="Guillou S."/>
            <person name="Cros-Aarteil S."/>
            <person name="Calhoun S."/>
            <person name="Haridas S."/>
            <person name="Kuo A."/>
            <person name="Mondo S."/>
            <person name="Pangilinan J."/>
            <person name="Riley R."/>
            <person name="LaButti K."/>
            <person name="Andreopoulos B."/>
            <person name="Lipzen A."/>
            <person name="Chen C."/>
            <person name="Yan M."/>
            <person name="Daum C."/>
            <person name="Ng V."/>
            <person name="Clum A."/>
            <person name="Steindorff A."/>
            <person name="Ohm R.A."/>
            <person name="Martin F."/>
            <person name="Silar P."/>
            <person name="Natvig D.O."/>
            <person name="Lalanne C."/>
            <person name="Gautier V."/>
            <person name="Ament-Velasquez S.L."/>
            <person name="Kruys A."/>
            <person name="Hutchinson M.I."/>
            <person name="Powell A.J."/>
            <person name="Barry K."/>
            <person name="Miller A.N."/>
            <person name="Grigoriev I.V."/>
            <person name="Debuchy R."/>
            <person name="Gladieux P."/>
            <person name="Hiltunen Thoren M."/>
            <person name="Johannesson H."/>
        </authorList>
    </citation>
    <scope>NUCLEOTIDE SEQUENCE</scope>
    <source>
        <strain evidence="8">CBS 532.94</strain>
    </source>
</reference>
<sequence length="494" mass="53841">MDPIQPETLPFGFGLSHSPLLDFDVPPLAGTDELLDNDERQYLDSFFQRVNRNGYTDPWLGEGLGGIFTNEWRLPPEIIGHNVSYGTVTQTLVEAIVPDPPDETSPHAPPTSPSHMMASAPNFRYFQKPPRDSASPGTPADVIAAASVLSRTSAPNFDMPFSTAQETLTSASLPLVSLQNLPVEPSARDANHFSPNQHHQGPQNGAVFGAVGRGETYVHRPRRPLEEVRFGSDPNFSRHNFVPASERETTEAMMAEQLATLGCLKRNISAAPTRAPSPTSWSPSFPNATLHSSRQLNTTGQNPPIADDSGNSELAHSRKRRKYSRSGKGSSDESIQQTFSAPASAGTNLSTTIKREPTTSGPRRRKPPNPLTPEAEAVAAGPKKRRRSGAAGASSNPNNGAANGSSRSSTGKVPRENLTEEQKRENHIKSEQKRRNIIKSGYENLERIVPDIKGNGYSRAVTLKKTADWLVELEAGNRRLEEMLLKLERGRALT</sequence>
<dbReference type="PANTHER" id="PTHR15741">
    <property type="entry name" value="BASIC HELIX-LOOP-HELIX ZIP TRANSCRIPTION FACTOR"/>
    <property type="match status" value="1"/>
</dbReference>
<evidence type="ECO:0000256" key="6">
    <source>
        <dbReference type="SAM" id="MobiDB-lite"/>
    </source>
</evidence>
<evidence type="ECO:0000313" key="9">
    <source>
        <dbReference type="Proteomes" id="UP001303760"/>
    </source>
</evidence>
<keyword evidence="4" id="KW-0804">Transcription</keyword>
<dbReference type="SUPFAM" id="SSF47459">
    <property type="entry name" value="HLH, helix-loop-helix DNA-binding domain"/>
    <property type="match status" value="1"/>
</dbReference>
<dbReference type="Pfam" id="PF00010">
    <property type="entry name" value="HLH"/>
    <property type="match status" value="1"/>
</dbReference>
<dbReference type="GO" id="GO:0000981">
    <property type="term" value="F:DNA-binding transcription factor activity, RNA polymerase II-specific"/>
    <property type="evidence" value="ECO:0007669"/>
    <property type="project" value="TreeGrafter"/>
</dbReference>
<evidence type="ECO:0000259" key="7">
    <source>
        <dbReference type="PROSITE" id="PS50888"/>
    </source>
</evidence>
<keyword evidence="2" id="KW-0805">Transcription regulation</keyword>
<dbReference type="PANTHER" id="PTHR15741:SF27">
    <property type="entry name" value="TRANSCRIPTION FACTOR AP-4"/>
    <property type="match status" value="1"/>
</dbReference>
<keyword evidence="3" id="KW-0238">DNA-binding</keyword>
<name>A0AAN7CFZ7_9PEZI</name>